<keyword evidence="2" id="KW-1133">Transmembrane helix</keyword>
<feature type="region of interest" description="Disordered" evidence="1">
    <location>
        <begin position="376"/>
        <end position="439"/>
    </location>
</feature>
<dbReference type="InterPro" id="IPR016187">
    <property type="entry name" value="CTDL_fold"/>
</dbReference>
<evidence type="ECO:0000256" key="3">
    <source>
        <dbReference type="SAM" id="SignalP"/>
    </source>
</evidence>
<feature type="region of interest" description="Disordered" evidence="1">
    <location>
        <begin position="322"/>
        <end position="346"/>
    </location>
</feature>
<evidence type="ECO:0000259" key="4">
    <source>
        <dbReference type="PROSITE" id="PS50041"/>
    </source>
</evidence>
<dbReference type="SMART" id="SM00034">
    <property type="entry name" value="CLECT"/>
    <property type="match status" value="1"/>
</dbReference>
<dbReference type="OrthoDB" id="418245at2759"/>
<dbReference type="PANTHER" id="PTHR22803">
    <property type="entry name" value="MANNOSE, PHOSPHOLIPASE, LECTIN RECEPTOR RELATED"/>
    <property type="match status" value="1"/>
</dbReference>
<keyword evidence="2" id="KW-0812">Transmembrane</keyword>
<comment type="caution">
    <text evidence="5">The sequence shown here is derived from an EMBL/GenBank/DDBJ whole genome shotgun (WGS) entry which is preliminary data.</text>
</comment>
<protein>
    <submittedName>
        <fullName evidence="5">Low affinity immunoglobulin epsilon Fc receptor</fullName>
    </submittedName>
</protein>
<keyword evidence="2" id="KW-0472">Membrane</keyword>
<accession>A0A210PV30</accession>
<evidence type="ECO:0000313" key="5">
    <source>
        <dbReference type="EMBL" id="OWF40350.1"/>
    </source>
</evidence>
<dbReference type="SUPFAM" id="SSF56436">
    <property type="entry name" value="C-type lectin-like"/>
    <property type="match status" value="1"/>
</dbReference>
<dbReference type="Proteomes" id="UP000242188">
    <property type="component" value="Unassembled WGS sequence"/>
</dbReference>
<dbReference type="Pfam" id="PF00059">
    <property type="entry name" value="Lectin_C"/>
    <property type="match status" value="1"/>
</dbReference>
<dbReference type="InterPro" id="IPR016186">
    <property type="entry name" value="C-type_lectin-like/link_sf"/>
</dbReference>
<keyword evidence="6" id="KW-1185">Reference proteome</keyword>
<dbReference type="EMBL" id="NEDP02005473">
    <property type="protein sequence ID" value="OWF40350.1"/>
    <property type="molecule type" value="Genomic_DNA"/>
</dbReference>
<keyword evidence="3" id="KW-0732">Signal</keyword>
<feature type="domain" description="C-type lectin" evidence="4">
    <location>
        <begin position="47"/>
        <end position="165"/>
    </location>
</feature>
<sequence length="439" mass="50304">MDSRFFYHFIALCILLSFEIAEASQDLYRCPTVVRRDLSKHYSVRTFQDKCYVFVSREGTWITARERCHNWGGELVSIPNEHIMKFLKRTLGSLRWTNTGTWIGANSRSGGVWRWTTGERLQWGYWAPGQPSKSLGLFSIEDCALMKRQDGYRWHDYHCDTDMFFKYRSVCDFPYENAHIDADQASSTGDRQLEPDSSTNKDSLLIGFISGAIVVLLLAVFGFIFCRKRFQRKKPMDEMSVRFENLNYARVNQLDQGPQRAQSNIYMDTTDMNRLYDVVTKQVDHGVNRYDTQYTSTLQAKGGAEGGKDMCCSEDPDYETPVKNCSPQREDNPPAPPLPCLNNRRPLPVREGEYVDMSAGSRQGKATNLINEANRVVDPSKPSNLEQRMESTDQPMYANDNAVNEALEHSSDDESIRPILHNSQGESTMEAEQIYETVQ</sequence>
<name>A0A210PV30_MIZYE</name>
<evidence type="ECO:0000256" key="1">
    <source>
        <dbReference type="SAM" id="MobiDB-lite"/>
    </source>
</evidence>
<gene>
    <name evidence="5" type="ORF">KP79_PYT05500</name>
</gene>
<dbReference type="InterPro" id="IPR050111">
    <property type="entry name" value="C-type_lectin/snaclec_domain"/>
</dbReference>
<dbReference type="AlphaFoldDB" id="A0A210PV30"/>
<dbReference type="Gene3D" id="3.10.100.10">
    <property type="entry name" value="Mannose-Binding Protein A, subunit A"/>
    <property type="match status" value="1"/>
</dbReference>
<organism evidence="5 6">
    <name type="scientific">Mizuhopecten yessoensis</name>
    <name type="common">Japanese scallop</name>
    <name type="synonym">Patinopecten yessoensis</name>
    <dbReference type="NCBI Taxonomy" id="6573"/>
    <lineage>
        <taxon>Eukaryota</taxon>
        <taxon>Metazoa</taxon>
        <taxon>Spiralia</taxon>
        <taxon>Lophotrochozoa</taxon>
        <taxon>Mollusca</taxon>
        <taxon>Bivalvia</taxon>
        <taxon>Autobranchia</taxon>
        <taxon>Pteriomorphia</taxon>
        <taxon>Pectinida</taxon>
        <taxon>Pectinoidea</taxon>
        <taxon>Pectinidae</taxon>
        <taxon>Mizuhopecten</taxon>
    </lineage>
</organism>
<reference evidence="5 6" key="1">
    <citation type="journal article" date="2017" name="Nat. Ecol. Evol.">
        <title>Scallop genome provides insights into evolution of bilaterian karyotype and development.</title>
        <authorList>
            <person name="Wang S."/>
            <person name="Zhang J."/>
            <person name="Jiao W."/>
            <person name="Li J."/>
            <person name="Xun X."/>
            <person name="Sun Y."/>
            <person name="Guo X."/>
            <person name="Huan P."/>
            <person name="Dong B."/>
            <person name="Zhang L."/>
            <person name="Hu X."/>
            <person name="Sun X."/>
            <person name="Wang J."/>
            <person name="Zhao C."/>
            <person name="Wang Y."/>
            <person name="Wang D."/>
            <person name="Huang X."/>
            <person name="Wang R."/>
            <person name="Lv J."/>
            <person name="Li Y."/>
            <person name="Zhang Z."/>
            <person name="Liu B."/>
            <person name="Lu W."/>
            <person name="Hui Y."/>
            <person name="Liang J."/>
            <person name="Zhou Z."/>
            <person name="Hou R."/>
            <person name="Li X."/>
            <person name="Liu Y."/>
            <person name="Li H."/>
            <person name="Ning X."/>
            <person name="Lin Y."/>
            <person name="Zhao L."/>
            <person name="Xing Q."/>
            <person name="Dou J."/>
            <person name="Li Y."/>
            <person name="Mao J."/>
            <person name="Guo H."/>
            <person name="Dou H."/>
            <person name="Li T."/>
            <person name="Mu C."/>
            <person name="Jiang W."/>
            <person name="Fu Q."/>
            <person name="Fu X."/>
            <person name="Miao Y."/>
            <person name="Liu J."/>
            <person name="Yu Q."/>
            <person name="Li R."/>
            <person name="Liao H."/>
            <person name="Li X."/>
            <person name="Kong Y."/>
            <person name="Jiang Z."/>
            <person name="Chourrout D."/>
            <person name="Li R."/>
            <person name="Bao Z."/>
        </authorList>
    </citation>
    <scope>NUCLEOTIDE SEQUENCE [LARGE SCALE GENOMIC DNA]</scope>
    <source>
        <strain evidence="5 6">PY_sf001</strain>
    </source>
</reference>
<evidence type="ECO:0000313" key="6">
    <source>
        <dbReference type="Proteomes" id="UP000242188"/>
    </source>
</evidence>
<evidence type="ECO:0000256" key="2">
    <source>
        <dbReference type="SAM" id="Phobius"/>
    </source>
</evidence>
<feature type="compositionally biased region" description="Basic and acidic residues" evidence="1">
    <location>
        <begin position="406"/>
        <end position="416"/>
    </location>
</feature>
<proteinExistence type="predicted"/>
<dbReference type="InterPro" id="IPR001304">
    <property type="entry name" value="C-type_lectin-like"/>
</dbReference>
<feature type="chain" id="PRO_5013052569" evidence="3">
    <location>
        <begin position="24"/>
        <end position="439"/>
    </location>
</feature>
<dbReference type="PROSITE" id="PS50041">
    <property type="entry name" value="C_TYPE_LECTIN_2"/>
    <property type="match status" value="1"/>
</dbReference>
<feature type="transmembrane region" description="Helical" evidence="2">
    <location>
        <begin position="204"/>
        <end position="226"/>
    </location>
</feature>
<dbReference type="CDD" id="cd00037">
    <property type="entry name" value="CLECT"/>
    <property type="match status" value="1"/>
</dbReference>
<keyword evidence="5" id="KW-0675">Receptor</keyword>
<feature type="signal peptide" evidence="3">
    <location>
        <begin position="1"/>
        <end position="23"/>
    </location>
</feature>